<dbReference type="PANTHER" id="PTHR24171:SF8">
    <property type="entry name" value="BRCA1-ASSOCIATED RING DOMAIN PROTEIN 1"/>
    <property type="match status" value="1"/>
</dbReference>
<sequence>MKAHKLLVFGMYILFVLAVYSCENKNSKSSDGKSNTAVKVKAPKTDIHAATFMGKLEMVEQHIAAGTNLNSKEPIGGSTPLITACLFGKTEVAKALINADADLSIKNNDGSTALHVAAFFCRTEIVKALIEKGADQSIKNNAGATALESVSAPFAHVKGVYEFFNKELGPLGLRLDFERIEKARPEVAELLSNQG</sequence>
<dbReference type="GO" id="GO:0085020">
    <property type="term" value="P:protein K6-linked ubiquitination"/>
    <property type="evidence" value="ECO:0007669"/>
    <property type="project" value="TreeGrafter"/>
</dbReference>
<evidence type="ECO:0000313" key="5">
    <source>
        <dbReference type="Proteomes" id="UP000248079"/>
    </source>
</evidence>
<dbReference type="Proteomes" id="UP000248079">
    <property type="component" value="Unassembled WGS sequence"/>
</dbReference>
<keyword evidence="1" id="KW-0677">Repeat</keyword>
<dbReference type="PROSITE" id="PS50088">
    <property type="entry name" value="ANK_REPEAT"/>
    <property type="match status" value="2"/>
</dbReference>
<dbReference type="AlphaFoldDB" id="A0A2V4A0M6"/>
<dbReference type="InterPro" id="IPR002110">
    <property type="entry name" value="Ankyrin_rpt"/>
</dbReference>
<dbReference type="PROSITE" id="PS51257">
    <property type="entry name" value="PROKAR_LIPOPROTEIN"/>
    <property type="match status" value="1"/>
</dbReference>
<dbReference type="SMART" id="SM00248">
    <property type="entry name" value="ANK"/>
    <property type="match status" value="2"/>
</dbReference>
<evidence type="ECO:0000256" key="1">
    <source>
        <dbReference type="ARBA" id="ARBA00022737"/>
    </source>
</evidence>
<reference evidence="4 5" key="1">
    <citation type="submission" date="2018-05" db="EMBL/GenBank/DDBJ databases">
        <title>Marinifilum breve JC075T sp. nov., a marine bacterium isolated from Yongle Blue Hole in the South China Sea.</title>
        <authorList>
            <person name="Fu T."/>
        </authorList>
    </citation>
    <scope>NUCLEOTIDE SEQUENCE [LARGE SCALE GENOMIC DNA]</scope>
    <source>
        <strain evidence="4 5">JC075</strain>
    </source>
</reference>
<protein>
    <submittedName>
        <fullName evidence="4">Ankyrin repeat domain-containing protein</fullName>
    </submittedName>
</protein>
<gene>
    <name evidence="4" type="ORF">DF185_06550</name>
</gene>
<dbReference type="RefSeq" id="WP_110359936.1">
    <property type="nucleotide sequence ID" value="NZ_QFLI01000002.1"/>
</dbReference>
<dbReference type="GO" id="GO:0004842">
    <property type="term" value="F:ubiquitin-protein transferase activity"/>
    <property type="evidence" value="ECO:0007669"/>
    <property type="project" value="TreeGrafter"/>
</dbReference>
<keyword evidence="2 3" id="KW-0040">ANK repeat</keyword>
<dbReference type="InterPro" id="IPR036770">
    <property type="entry name" value="Ankyrin_rpt-contain_sf"/>
</dbReference>
<dbReference type="Gene3D" id="1.25.40.20">
    <property type="entry name" value="Ankyrin repeat-containing domain"/>
    <property type="match status" value="2"/>
</dbReference>
<dbReference type="EMBL" id="QFLI01000002">
    <property type="protein sequence ID" value="PXY02302.1"/>
    <property type="molecule type" value="Genomic_DNA"/>
</dbReference>
<keyword evidence="5" id="KW-1185">Reference proteome</keyword>
<accession>A0A2V4A0M6</accession>
<dbReference type="PANTHER" id="PTHR24171">
    <property type="entry name" value="ANKYRIN REPEAT DOMAIN-CONTAINING PROTEIN 39-RELATED"/>
    <property type="match status" value="1"/>
</dbReference>
<feature type="repeat" description="ANK" evidence="3">
    <location>
        <begin position="76"/>
        <end position="108"/>
    </location>
</feature>
<dbReference type="SUPFAM" id="SSF48403">
    <property type="entry name" value="Ankyrin repeat"/>
    <property type="match status" value="1"/>
</dbReference>
<evidence type="ECO:0000256" key="2">
    <source>
        <dbReference type="ARBA" id="ARBA00023043"/>
    </source>
</evidence>
<feature type="repeat" description="ANK" evidence="3">
    <location>
        <begin position="109"/>
        <end position="141"/>
    </location>
</feature>
<proteinExistence type="predicted"/>
<name>A0A2V4A0M6_9BACT</name>
<evidence type="ECO:0000256" key="3">
    <source>
        <dbReference type="PROSITE-ProRule" id="PRU00023"/>
    </source>
</evidence>
<organism evidence="4 5">
    <name type="scientific">Marinifilum breve</name>
    <dbReference type="NCBI Taxonomy" id="2184082"/>
    <lineage>
        <taxon>Bacteria</taxon>
        <taxon>Pseudomonadati</taxon>
        <taxon>Bacteroidota</taxon>
        <taxon>Bacteroidia</taxon>
        <taxon>Marinilabiliales</taxon>
        <taxon>Marinifilaceae</taxon>
    </lineage>
</organism>
<dbReference type="OrthoDB" id="754271at2"/>
<dbReference type="PRINTS" id="PR01415">
    <property type="entry name" value="ANKYRIN"/>
</dbReference>
<comment type="caution">
    <text evidence="4">The sequence shown here is derived from an EMBL/GenBank/DDBJ whole genome shotgun (WGS) entry which is preliminary data.</text>
</comment>
<dbReference type="Pfam" id="PF12796">
    <property type="entry name" value="Ank_2"/>
    <property type="match status" value="1"/>
</dbReference>
<evidence type="ECO:0000313" key="4">
    <source>
        <dbReference type="EMBL" id="PXY02302.1"/>
    </source>
</evidence>
<dbReference type="PROSITE" id="PS50297">
    <property type="entry name" value="ANK_REP_REGION"/>
    <property type="match status" value="2"/>
</dbReference>